<reference evidence="5 6" key="1">
    <citation type="submission" date="2024-02" db="EMBL/GenBank/DDBJ databases">
        <title>Bacterial strain from lacustrine sediment.</title>
        <authorList>
            <person name="Petit C."/>
            <person name="Fadhlaoui K."/>
        </authorList>
    </citation>
    <scope>NUCLEOTIDE SEQUENCE [LARGE SCALE GENOMIC DNA]</scope>
    <source>
        <strain evidence="5 6">IPX-CK</strain>
    </source>
</reference>
<evidence type="ECO:0000259" key="4">
    <source>
        <dbReference type="PROSITE" id="PS50893"/>
    </source>
</evidence>
<evidence type="ECO:0000256" key="1">
    <source>
        <dbReference type="ARBA" id="ARBA00022448"/>
    </source>
</evidence>
<dbReference type="GO" id="GO:0005524">
    <property type="term" value="F:ATP binding"/>
    <property type="evidence" value="ECO:0007669"/>
    <property type="project" value="UniProtKB-KW"/>
</dbReference>
<proteinExistence type="predicted"/>
<keyword evidence="2" id="KW-0547">Nucleotide-binding</keyword>
<dbReference type="PROSITE" id="PS50893">
    <property type="entry name" value="ABC_TRANSPORTER_2"/>
    <property type="match status" value="1"/>
</dbReference>
<gene>
    <name evidence="5" type="ORF">V6984_22035</name>
</gene>
<evidence type="ECO:0000256" key="3">
    <source>
        <dbReference type="ARBA" id="ARBA00022840"/>
    </source>
</evidence>
<dbReference type="SUPFAM" id="SSF52540">
    <property type="entry name" value="P-loop containing nucleoside triphosphate hydrolases"/>
    <property type="match status" value="1"/>
</dbReference>
<organism evidence="5 6">
    <name type="scientific">Kineothrix sedimenti</name>
    <dbReference type="NCBI Taxonomy" id="3123317"/>
    <lineage>
        <taxon>Bacteria</taxon>
        <taxon>Bacillati</taxon>
        <taxon>Bacillota</taxon>
        <taxon>Clostridia</taxon>
        <taxon>Lachnospirales</taxon>
        <taxon>Lachnospiraceae</taxon>
        <taxon>Kineothrix</taxon>
    </lineage>
</organism>
<sequence>MDIEVINVSKKYGEKEVLRNFSIKIKEGTVTSVMAPSGAGKTTLLRILAGLEKADEGSVIGMENKRIGMVFQEDRLCENLNAVSNIRLVCDSGITVRQIEEELQRVGLSGSERQPVRELSGGMRRRTALVRALLSPYDILILDEPFKGLDEHKKNEVMSYTLEKSMGKTVILVTHDENEAKFMDGKIIFLNNGDHRLI</sequence>
<evidence type="ECO:0000256" key="2">
    <source>
        <dbReference type="ARBA" id="ARBA00022741"/>
    </source>
</evidence>
<dbReference type="Proteomes" id="UP001451571">
    <property type="component" value="Chromosome"/>
</dbReference>
<dbReference type="RefSeq" id="WP_342757739.1">
    <property type="nucleotide sequence ID" value="NZ_CP146256.1"/>
</dbReference>
<evidence type="ECO:0000313" key="5">
    <source>
        <dbReference type="EMBL" id="XAH74145.1"/>
    </source>
</evidence>
<protein>
    <submittedName>
        <fullName evidence="5">ATP-binding cassette domain-containing protein</fullName>
    </submittedName>
</protein>
<keyword evidence="3 5" id="KW-0067">ATP-binding</keyword>
<dbReference type="InterPro" id="IPR027417">
    <property type="entry name" value="P-loop_NTPase"/>
</dbReference>
<evidence type="ECO:0000313" key="6">
    <source>
        <dbReference type="Proteomes" id="UP001451571"/>
    </source>
</evidence>
<dbReference type="PANTHER" id="PTHR42788:SF19">
    <property type="entry name" value="ALIPHATIC SULFONATES IMPORT ATP-BINDING PROTEIN SSUB 2"/>
    <property type="match status" value="1"/>
</dbReference>
<name>A0ABZ3EX67_9FIRM</name>
<dbReference type="Gene3D" id="3.40.50.300">
    <property type="entry name" value="P-loop containing nucleotide triphosphate hydrolases"/>
    <property type="match status" value="1"/>
</dbReference>
<dbReference type="InterPro" id="IPR003439">
    <property type="entry name" value="ABC_transporter-like_ATP-bd"/>
</dbReference>
<feature type="domain" description="ABC transporter" evidence="4">
    <location>
        <begin position="3"/>
        <end position="198"/>
    </location>
</feature>
<dbReference type="Pfam" id="PF00005">
    <property type="entry name" value="ABC_tran"/>
    <property type="match status" value="1"/>
</dbReference>
<dbReference type="PANTHER" id="PTHR42788">
    <property type="entry name" value="TAURINE IMPORT ATP-BINDING PROTEIN-RELATED"/>
    <property type="match status" value="1"/>
</dbReference>
<keyword evidence="1" id="KW-0813">Transport</keyword>
<keyword evidence="6" id="KW-1185">Reference proteome</keyword>
<dbReference type="InterPro" id="IPR050166">
    <property type="entry name" value="ABC_transporter_ATP-bind"/>
</dbReference>
<dbReference type="InterPro" id="IPR003593">
    <property type="entry name" value="AAA+_ATPase"/>
</dbReference>
<dbReference type="EMBL" id="CP146256">
    <property type="protein sequence ID" value="XAH74145.1"/>
    <property type="molecule type" value="Genomic_DNA"/>
</dbReference>
<accession>A0ABZ3EX67</accession>
<dbReference type="SMART" id="SM00382">
    <property type="entry name" value="AAA"/>
    <property type="match status" value="1"/>
</dbReference>